<feature type="compositionally biased region" description="Basic and acidic residues" evidence="1">
    <location>
        <begin position="70"/>
        <end position="86"/>
    </location>
</feature>
<gene>
    <name evidence="2" type="ORF">AMON00008_LOCUS56464</name>
</gene>
<feature type="region of interest" description="Disordered" evidence="1">
    <location>
        <begin position="65"/>
        <end position="86"/>
    </location>
</feature>
<accession>A0A7S4SUR1</accession>
<evidence type="ECO:0000256" key="1">
    <source>
        <dbReference type="SAM" id="MobiDB-lite"/>
    </source>
</evidence>
<organism evidence="2">
    <name type="scientific">Alexandrium monilatum</name>
    <dbReference type="NCBI Taxonomy" id="311494"/>
    <lineage>
        <taxon>Eukaryota</taxon>
        <taxon>Sar</taxon>
        <taxon>Alveolata</taxon>
        <taxon>Dinophyceae</taxon>
        <taxon>Gonyaulacales</taxon>
        <taxon>Pyrocystaceae</taxon>
        <taxon>Alexandrium</taxon>
    </lineage>
</organism>
<evidence type="ECO:0000313" key="2">
    <source>
        <dbReference type="EMBL" id="CAE4655854.1"/>
    </source>
</evidence>
<protein>
    <submittedName>
        <fullName evidence="2">Uncharacterized protein</fullName>
    </submittedName>
</protein>
<sequence length="113" mass="13125">MFVFRGAQVFRRTPQARIFFSPSSGLLGPQSHAMVRTDKIRIFRWTRRAGLFVFRGTRVEEILDPEDSEPDRRQRAGHDRRGVQVGNFREHYEDRVLIPPHALGAADELDGRH</sequence>
<dbReference type="AlphaFoldDB" id="A0A7S4SUR1"/>
<name>A0A7S4SUR1_9DINO</name>
<dbReference type="EMBL" id="HBNR01079174">
    <property type="protein sequence ID" value="CAE4655854.1"/>
    <property type="molecule type" value="Transcribed_RNA"/>
</dbReference>
<proteinExistence type="predicted"/>
<reference evidence="2" key="1">
    <citation type="submission" date="2021-01" db="EMBL/GenBank/DDBJ databases">
        <authorList>
            <person name="Corre E."/>
            <person name="Pelletier E."/>
            <person name="Niang G."/>
            <person name="Scheremetjew M."/>
            <person name="Finn R."/>
            <person name="Kale V."/>
            <person name="Holt S."/>
            <person name="Cochrane G."/>
            <person name="Meng A."/>
            <person name="Brown T."/>
            <person name="Cohen L."/>
        </authorList>
    </citation>
    <scope>NUCLEOTIDE SEQUENCE</scope>
    <source>
        <strain evidence="2">CCMP3105</strain>
    </source>
</reference>